<reference evidence="2" key="1">
    <citation type="journal article" date="2023" name="Front. Plant Sci.">
        <title>Chromosomal-level genome assembly of Melastoma candidum provides insights into trichome evolution.</title>
        <authorList>
            <person name="Zhong Y."/>
            <person name="Wu W."/>
            <person name="Sun C."/>
            <person name="Zou P."/>
            <person name="Liu Y."/>
            <person name="Dai S."/>
            <person name="Zhou R."/>
        </authorList>
    </citation>
    <scope>NUCLEOTIDE SEQUENCE [LARGE SCALE GENOMIC DNA]</scope>
</reference>
<proteinExistence type="predicted"/>
<sequence length="465" mass="51283">MARDSQLQVSDFPDSLSVISEPPDVRNWFSSYVYESPVLGSEEDFGDPLLNESEISNLRRVFGNGRREAVGVPHKFDESENVDKLDGDEKRASDFGSCYGASGRNGNGEESLTEEYRTNIGCVVPKIVVGQKDSDAIEEKSSVGTRPGGELPSNHVKTDGLPENHNLDKDKQCREFAGYSSSSSLLSEPPHISNWFSSYVYESPELDSLEDFGCSDAKDDLLIREIINSKAETPSELNQKKTNAVACTTPDLIPPTIQSPREVNHEMKVNKNLPFDAVAGVVVTKVKSECIAVAPDSNRQAKKEMISSKGCGSRLSPEKEISRYAAKSRYKRDHINFDDTVSHVSGRDNQILCPGDQASGRTRDDIISRNGKENLEPCSSNSGFVSIRKKAAPALCLGPGSKPQEAVVNQCLNVKRTPLAETTNLPRRQEDAVEYAGKWKCPQKSKPLVGPPMKQLRLERWVYKV</sequence>
<comment type="caution">
    <text evidence="1">The sequence shown here is derived from an EMBL/GenBank/DDBJ whole genome shotgun (WGS) entry which is preliminary data.</text>
</comment>
<dbReference type="Proteomes" id="UP001057402">
    <property type="component" value="Chromosome 4"/>
</dbReference>
<protein>
    <submittedName>
        <fullName evidence="1">Uncharacterized protein</fullName>
    </submittedName>
</protein>
<evidence type="ECO:0000313" key="2">
    <source>
        <dbReference type="Proteomes" id="UP001057402"/>
    </source>
</evidence>
<organism evidence="1 2">
    <name type="scientific">Melastoma candidum</name>
    <dbReference type="NCBI Taxonomy" id="119954"/>
    <lineage>
        <taxon>Eukaryota</taxon>
        <taxon>Viridiplantae</taxon>
        <taxon>Streptophyta</taxon>
        <taxon>Embryophyta</taxon>
        <taxon>Tracheophyta</taxon>
        <taxon>Spermatophyta</taxon>
        <taxon>Magnoliopsida</taxon>
        <taxon>eudicotyledons</taxon>
        <taxon>Gunneridae</taxon>
        <taxon>Pentapetalae</taxon>
        <taxon>rosids</taxon>
        <taxon>malvids</taxon>
        <taxon>Myrtales</taxon>
        <taxon>Melastomataceae</taxon>
        <taxon>Melastomatoideae</taxon>
        <taxon>Melastomateae</taxon>
        <taxon>Melastoma</taxon>
    </lineage>
</organism>
<dbReference type="EMBL" id="CM042883">
    <property type="protein sequence ID" value="KAI4372429.1"/>
    <property type="molecule type" value="Genomic_DNA"/>
</dbReference>
<name>A0ACB9R0L5_9MYRT</name>
<evidence type="ECO:0000313" key="1">
    <source>
        <dbReference type="EMBL" id="KAI4372429.1"/>
    </source>
</evidence>
<keyword evidence="2" id="KW-1185">Reference proteome</keyword>
<accession>A0ACB9R0L5</accession>
<gene>
    <name evidence="1" type="ORF">MLD38_010661</name>
</gene>